<protein>
    <submittedName>
        <fullName evidence="1">Uncharacterized protein</fullName>
    </submittedName>
</protein>
<name>A0A6J5MPA7_9CAUD</name>
<proteinExistence type="predicted"/>
<accession>A0A6J5MPA7</accession>
<gene>
    <name evidence="1" type="ORF">UFOVP505_3</name>
</gene>
<reference evidence="1" key="1">
    <citation type="submission" date="2020-04" db="EMBL/GenBank/DDBJ databases">
        <authorList>
            <person name="Chiriac C."/>
            <person name="Salcher M."/>
            <person name="Ghai R."/>
            <person name="Kavagutti S V."/>
        </authorList>
    </citation>
    <scope>NUCLEOTIDE SEQUENCE</scope>
</reference>
<organism evidence="1">
    <name type="scientific">uncultured Caudovirales phage</name>
    <dbReference type="NCBI Taxonomy" id="2100421"/>
    <lineage>
        <taxon>Viruses</taxon>
        <taxon>Duplodnaviria</taxon>
        <taxon>Heunggongvirae</taxon>
        <taxon>Uroviricota</taxon>
        <taxon>Caudoviricetes</taxon>
        <taxon>Peduoviridae</taxon>
        <taxon>Maltschvirus</taxon>
        <taxon>Maltschvirus maltsch</taxon>
    </lineage>
</organism>
<evidence type="ECO:0000313" key="1">
    <source>
        <dbReference type="EMBL" id="CAB4146900.1"/>
    </source>
</evidence>
<sequence>MATLSKTLGTLYALASTAASSVSLGTPLDVSTKMGGLVYVRFGRRSATAAGAGCNIRLEASHSSSADNSWYPFAIFTTAFAAAEAEAVSGTVAAGATAITVAATANLTQGDIIFIDNGTIGNSEWGRIKSISLNTSVTVEDALVNAATGCTLYDSAEIYAPVAIPEGASRIRCVVDASAFTQACAVEARYTTVDGIA</sequence>
<dbReference type="EMBL" id="LR796475">
    <property type="protein sequence ID" value="CAB4146900.1"/>
    <property type="molecule type" value="Genomic_DNA"/>
</dbReference>